<dbReference type="PROSITE" id="PS51585">
    <property type="entry name" value="SAM_MT_TPMT"/>
    <property type="match status" value="1"/>
</dbReference>
<organism evidence="4 5">
    <name type="scientific">Moraxella bovoculi 237</name>
    <dbReference type="NCBI Taxonomy" id="743974"/>
    <lineage>
        <taxon>Bacteria</taxon>
        <taxon>Pseudomonadati</taxon>
        <taxon>Pseudomonadota</taxon>
        <taxon>Gammaproteobacteria</taxon>
        <taxon>Moraxellales</taxon>
        <taxon>Moraxellaceae</taxon>
        <taxon>Moraxella</taxon>
    </lineage>
</organism>
<accession>A0A066UDG5</accession>
<reference evidence="4 5" key="1">
    <citation type="journal article" date="2014" name="Genome Announc.">
        <title>Draft Genome Sequence of Moraxella bovoculi Strain 237T (ATCC BAA-1259T) Isolated from a Calf with Infectious Bovine Keratoconjunctivitis.</title>
        <authorList>
            <person name="Calcutt M.J."/>
            <person name="Foecking M.F."/>
            <person name="Martin N.T."/>
            <person name="Mhlanga-Mutangadura T."/>
            <person name="Reilly T.J."/>
        </authorList>
    </citation>
    <scope>NUCLEOTIDE SEQUENCE [LARGE SCALE GENOMIC DNA]</scope>
    <source>
        <strain evidence="4 5">237</strain>
    </source>
</reference>
<dbReference type="Gene3D" id="3.40.50.150">
    <property type="entry name" value="Vaccinia Virus protein VP39"/>
    <property type="match status" value="1"/>
</dbReference>
<evidence type="ECO:0000313" key="4">
    <source>
        <dbReference type="EMBL" id="KDN25456.1"/>
    </source>
</evidence>
<evidence type="ECO:0008006" key="6">
    <source>
        <dbReference type="Google" id="ProtNLM"/>
    </source>
</evidence>
<dbReference type="GO" id="GO:0032259">
    <property type="term" value="P:methylation"/>
    <property type="evidence" value="ECO:0007669"/>
    <property type="project" value="UniProtKB-KW"/>
</dbReference>
<dbReference type="GO" id="GO:0008757">
    <property type="term" value="F:S-adenosylmethionine-dependent methyltransferase activity"/>
    <property type="evidence" value="ECO:0007669"/>
    <property type="project" value="InterPro"/>
</dbReference>
<evidence type="ECO:0000256" key="1">
    <source>
        <dbReference type="ARBA" id="ARBA00022603"/>
    </source>
</evidence>
<dbReference type="InterPro" id="IPR008854">
    <property type="entry name" value="TPMT"/>
</dbReference>
<gene>
    <name evidence="4" type="ORF">MBO_03722</name>
</gene>
<dbReference type="AlphaFoldDB" id="A0A066UDG5"/>
<dbReference type="SUPFAM" id="SSF53335">
    <property type="entry name" value="S-adenosyl-L-methionine-dependent methyltransferases"/>
    <property type="match status" value="1"/>
</dbReference>
<comment type="caution">
    <text evidence="4">The sequence shown here is derived from an EMBL/GenBank/DDBJ whole genome shotgun (WGS) entry which is preliminary data.</text>
</comment>
<keyword evidence="2" id="KW-0808">Transferase</keyword>
<dbReference type="RefSeq" id="WP_226997776.1">
    <property type="nucleotide sequence ID" value="NZ_AOMT01000013.1"/>
</dbReference>
<evidence type="ECO:0000256" key="2">
    <source>
        <dbReference type="ARBA" id="ARBA00022679"/>
    </source>
</evidence>
<name>A0A066UDG5_9GAMM</name>
<proteinExistence type="predicted"/>
<dbReference type="EMBL" id="AOMT01000013">
    <property type="protein sequence ID" value="KDN25456.1"/>
    <property type="molecule type" value="Genomic_DNA"/>
</dbReference>
<evidence type="ECO:0000313" key="5">
    <source>
        <dbReference type="Proteomes" id="UP000035860"/>
    </source>
</evidence>
<dbReference type="Proteomes" id="UP000035860">
    <property type="component" value="Unassembled WGS sequence"/>
</dbReference>
<keyword evidence="1" id="KW-0489">Methyltransferase</keyword>
<keyword evidence="3" id="KW-0949">S-adenosyl-L-methionine</keyword>
<dbReference type="GeneID" id="301976507"/>
<evidence type="ECO:0000256" key="3">
    <source>
        <dbReference type="ARBA" id="ARBA00022691"/>
    </source>
</evidence>
<dbReference type="InterPro" id="IPR029063">
    <property type="entry name" value="SAM-dependent_MTases_sf"/>
</dbReference>
<sequence length="32" mass="3697">MDVNQAQFWQDRYKANQTGWDLGQVSPPLGVF</sequence>
<keyword evidence="5" id="KW-1185">Reference proteome</keyword>
<protein>
    <recommendedName>
        <fullName evidence="6">SAM-dependent methyltransferase</fullName>
    </recommendedName>
</protein>